<protein>
    <submittedName>
        <fullName evidence="7">MFS general substrate transporter</fullName>
    </submittedName>
</protein>
<feature type="transmembrane region" description="Helical" evidence="6">
    <location>
        <begin position="526"/>
        <end position="545"/>
    </location>
</feature>
<dbReference type="InterPro" id="IPR036259">
    <property type="entry name" value="MFS_trans_sf"/>
</dbReference>
<dbReference type="AlphaFoldDB" id="A0A9P4HMH4"/>
<keyword evidence="2" id="KW-0813">Transport</keyword>
<evidence type="ECO:0000256" key="2">
    <source>
        <dbReference type="ARBA" id="ARBA00022448"/>
    </source>
</evidence>
<sequence length="585" mass="67432">MAELTNHDIVHRNAHKDKTHTELSLKATGSNEAVNGAVRLRDEQDPSTLAYLWRRRPKVDPNAIATQPLVYDDPEQAKYCQPLDTYENIHRFDPSERWTWAEEKQVLRKIEWRVAAWAAIAFFAPDLDRSNISQANTDSFLEDLGLSTSNYNLGNTVSKLAFLLAELPSQLVSKKIGPGRWIPAQMILWSFVAAAQFWLRSRSSFLACRALIELLQGGFIPDVILYMICSNILKNSYFYKSTELPFCLAISWMANRLTDVIAPLLAYGLLRLRRYHGYEGWRGLFLIEGILTLVIGVWSIFMMAPSPTQTKSWWRPKGWFTEREEKRMVNRILRDDPSKGDMHNRQAITLKLLWKSICDFDLWPIYAIGLTFGIPAGSPDQNPHPDPARSRLRQLQFQPLDPIPGLHITSLTTPQMLIMTHISEKINQRSYLGIFVQLWFLPCVIAMSVLPDNVSKWSRFALVTVLLSYPTQHPLQVGWCSRNSNTVRTRTVSAALYKMAVQVQAIIYSNIYRVDDKPLYRRGNRVLVGICVLNIFLYAFSKGYYKWHNAQRDRIWDALTAEQKLDYLNTTTDQVSKRLDFRFAH</sequence>
<gene>
    <name evidence="7" type="ORF">EK21DRAFT_106368</name>
</gene>
<dbReference type="GO" id="GO:0022857">
    <property type="term" value="F:transmembrane transporter activity"/>
    <property type="evidence" value="ECO:0007669"/>
    <property type="project" value="InterPro"/>
</dbReference>
<dbReference type="PANTHER" id="PTHR43791:SF65">
    <property type="entry name" value="MAJOR FACILITATOR SUPERFAMILY (MFS) PROFILE DOMAIN-CONTAINING PROTEIN-RELATED"/>
    <property type="match status" value="1"/>
</dbReference>
<comment type="subcellular location">
    <subcellularLocation>
        <location evidence="1">Membrane</location>
        <topology evidence="1">Multi-pass membrane protein</topology>
    </subcellularLocation>
</comment>
<keyword evidence="4 6" id="KW-1133">Transmembrane helix</keyword>
<dbReference type="FunFam" id="1.20.1250.20:FF:000106">
    <property type="entry name" value="MFS transporter, putative"/>
    <property type="match status" value="1"/>
</dbReference>
<dbReference type="OrthoDB" id="1935484at2759"/>
<reference evidence="7" key="1">
    <citation type="journal article" date="2020" name="Stud. Mycol.">
        <title>101 Dothideomycetes genomes: a test case for predicting lifestyles and emergence of pathogens.</title>
        <authorList>
            <person name="Haridas S."/>
            <person name="Albert R."/>
            <person name="Binder M."/>
            <person name="Bloem J."/>
            <person name="Labutti K."/>
            <person name="Salamov A."/>
            <person name="Andreopoulos B."/>
            <person name="Baker S."/>
            <person name="Barry K."/>
            <person name="Bills G."/>
            <person name="Bluhm B."/>
            <person name="Cannon C."/>
            <person name="Castanera R."/>
            <person name="Culley D."/>
            <person name="Daum C."/>
            <person name="Ezra D."/>
            <person name="Gonzalez J."/>
            <person name="Henrissat B."/>
            <person name="Kuo A."/>
            <person name="Liang C."/>
            <person name="Lipzen A."/>
            <person name="Lutzoni F."/>
            <person name="Magnuson J."/>
            <person name="Mondo S."/>
            <person name="Nolan M."/>
            <person name="Ohm R."/>
            <person name="Pangilinan J."/>
            <person name="Park H.-J."/>
            <person name="Ramirez L."/>
            <person name="Alfaro M."/>
            <person name="Sun H."/>
            <person name="Tritt A."/>
            <person name="Yoshinaga Y."/>
            <person name="Zwiers L.-H."/>
            <person name="Turgeon B."/>
            <person name="Goodwin S."/>
            <person name="Spatafora J."/>
            <person name="Crous P."/>
            <person name="Grigoriev I."/>
        </authorList>
    </citation>
    <scope>NUCLEOTIDE SEQUENCE</scope>
    <source>
        <strain evidence="7">CBS 110217</strain>
    </source>
</reference>
<evidence type="ECO:0000313" key="7">
    <source>
        <dbReference type="EMBL" id="KAF2036264.1"/>
    </source>
</evidence>
<dbReference type="EMBL" id="ML978155">
    <property type="protein sequence ID" value="KAF2036264.1"/>
    <property type="molecule type" value="Genomic_DNA"/>
</dbReference>
<keyword evidence="8" id="KW-1185">Reference proteome</keyword>
<evidence type="ECO:0000256" key="4">
    <source>
        <dbReference type="ARBA" id="ARBA00022989"/>
    </source>
</evidence>
<dbReference type="Proteomes" id="UP000799777">
    <property type="component" value="Unassembled WGS sequence"/>
</dbReference>
<name>A0A9P4HMH4_9PLEO</name>
<evidence type="ECO:0000256" key="1">
    <source>
        <dbReference type="ARBA" id="ARBA00004141"/>
    </source>
</evidence>
<evidence type="ECO:0000313" key="8">
    <source>
        <dbReference type="Proteomes" id="UP000799777"/>
    </source>
</evidence>
<keyword evidence="3 6" id="KW-0812">Transmembrane</keyword>
<dbReference type="InterPro" id="IPR011701">
    <property type="entry name" value="MFS"/>
</dbReference>
<feature type="transmembrane region" description="Helical" evidence="6">
    <location>
        <begin position="431"/>
        <end position="450"/>
    </location>
</feature>
<evidence type="ECO:0000256" key="6">
    <source>
        <dbReference type="SAM" id="Phobius"/>
    </source>
</evidence>
<feature type="transmembrane region" description="Helical" evidence="6">
    <location>
        <begin position="284"/>
        <end position="304"/>
    </location>
</feature>
<proteinExistence type="predicted"/>
<dbReference type="GO" id="GO:0016020">
    <property type="term" value="C:membrane"/>
    <property type="evidence" value="ECO:0007669"/>
    <property type="project" value="UniProtKB-SubCell"/>
</dbReference>
<organism evidence="7 8">
    <name type="scientific">Setomelanomma holmii</name>
    <dbReference type="NCBI Taxonomy" id="210430"/>
    <lineage>
        <taxon>Eukaryota</taxon>
        <taxon>Fungi</taxon>
        <taxon>Dikarya</taxon>
        <taxon>Ascomycota</taxon>
        <taxon>Pezizomycotina</taxon>
        <taxon>Dothideomycetes</taxon>
        <taxon>Pleosporomycetidae</taxon>
        <taxon>Pleosporales</taxon>
        <taxon>Pleosporineae</taxon>
        <taxon>Phaeosphaeriaceae</taxon>
        <taxon>Setomelanomma</taxon>
    </lineage>
</organism>
<dbReference type="PANTHER" id="PTHR43791">
    <property type="entry name" value="PERMEASE-RELATED"/>
    <property type="match status" value="1"/>
</dbReference>
<dbReference type="Pfam" id="PF07690">
    <property type="entry name" value="MFS_1"/>
    <property type="match status" value="1"/>
</dbReference>
<keyword evidence="5 6" id="KW-0472">Membrane</keyword>
<dbReference type="Gene3D" id="1.20.1250.20">
    <property type="entry name" value="MFS general substrate transporter like domains"/>
    <property type="match status" value="1"/>
</dbReference>
<dbReference type="SUPFAM" id="SSF103473">
    <property type="entry name" value="MFS general substrate transporter"/>
    <property type="match status" value="1"/>
</dbReference>
<accession>A0A9P4HMH4</accession>
<evidence type="ECO:0000256" key="5">
    <source>
        <dbReference type="ARBA" id="ARBA00023136"/>
    </source>
</evidence>
<evidence type="ECO:0000256" key="3">
    <source>
        <dbReference type="ARBA" id="ARBA00022692"/>
    </source>
</evidence>
<comment type="caution">
    <text evidence="7">The sequence shown here is derived from an EMBL/GenBank/DDBJ whole genome shotgun (WGS) entry which is preliminary data.</text>
</comment>